<sequence>MHHPVEKYLNTGNAAASVLAHGWQVLQAQRAYQEFAPAFLGQGSTVANIKQGIVVIHAESGAIAAKLSQMTRSLAGEFAKRGFECSEVKVKVQGRITTPLPPPPQVHPISQSAGSQLTDLAHGLPEQSSLRRALEELVQRAAIKA</sequence>
<dbReference type="RefSeq" id="WP_216125517.1">
    <property type="nucleotide sequence ID" value="NZ_CP064782.1"/>
</dbReference>
<evidence type="ECO:0000313" key="2">
    <source>
        <dbReference type="Proteomes" id="UP000683428"/>
    </source>
</evidence>
<dbReference type="KEGG" id="aiq:Azoinq_04185"/>
<dbReference type="Pfam" id="PF05258">
    <property type="entry name" value="DciA"/>
    <property type="match status" value="1"/>
</dbReference>
<dbReference type="InterPro" id="IPR007922">
    <property type="entry name" value="DciA-like"/>
</dbReference>
<dbReference type="Proteomes" id="UP000683428">
    <property type="component" value="Chromosome"/>
</dbReference>
<organism evidence="1 2">
    <name type="scientific">Azospira inquinata</name>
    <dbReference type="NCBI Taxonomy" id="2785627"/>
    <lineage>
        <taxon>Bacteria</taxon>
        <taxon>Pseudomonadati</taxon>
        <taxon>Pseudomonadota</taxon>
        <taxon>Betaproteobacteria</taxon>
        <taxon>Rhodocyclales</taxon>
        <taxon>Rhodocyclaceae</taxon>
        <taxon>Azospira</taxon>
    </lineage>
</organism>
<gene>
    <name evidence="1" type="ORF">Azoinq_04185</name>
</gene>
<dbReference type="AlphaFoldDB" id="A0A975XVG2"/>
<evidence type="ECO:0000313" key="1">
    <source>
        <dbReference type="EMBL" id="QWT49818.1"/>
    </source>
</evidence>
<reference evidence="1" key="1">
    <citation type="submission" date="2020-11" db="EMBL/GenBank/DDBJ databases">
        <title>Azospira inquinata sp. nov.</title>
        <authorList>
            <person name="Moe W.M."/>
            <person name="Mikes M.C."/>
        </authorList>
    </citation>
    <scope>NUCLEOTIDE SEQUENCE</scope>
    <source>
        <strain evidence="1">Azo-3</strain>
    </source>
</reference>
<accession>A0A975XVG2</accession>
<name>A0A975XVG2_9RHOO</name>
<dbReference type="EMBL" id="CP064782">
    <property type="protein sequence ID" value="QWT49818.1"/>
    <property type="molecule type" value="Genomic_DNA"/>
</dbReference>
<protein>
    <submittedName>
        <fullName evidence="1">DUF721 domain-containing protein</fullName>
    </submittedName>
</protein>
<keyword evidence="2" id="KW-1185">Reference proteome</keyword>
<proteinExistence type="predicted"/>